<feature type="domain" description="HDOD" evidence="1">
    <location>
        <begin position="42"/>
        <end position="237"/>
    </location>
</feature>
<keyword evidence="3" id="KW-1185">Reference proteome</keyword>
<name>A0A222FM92_9GAMM</name>
<evidence type="ECO:0000313" key="2">
    <source>
        <dbReference type="EMBL" id="ASP39792.1"/>
    </source>
</evidence>
<dbReference type="PANTHER" id="PTHR33525">
    <property type="match status" value="1"/>
</dbReference>
<evidence type="ECO:0000313" key="3">
    <source>
        <dbReference type="Proteomes" id="UP000202440"/>
    </source>
</evidence>
<dbReference type="AlphaFoldDB" id="A0A222FM92"/>
<gene>
    <name evidence="2" type="ORF">CHH28_14425</name>
</gene>
<dbReference type="PANTHER" id="PTHR33525:SF6">
    <property type="entry name" value="HDOD DOMAIN-CONTAINING PROTEIN"/>
    <property type="match status" value="1"/>
</dbReference>
<dbReference type="EMBL" id="CP022530">
    <property type="protein sequence ID" value="ASP39792.1"/>
    <property type="molecule type" value="Genomic_DNA"/>
</dbReference>
<sequence>MIATRHGGASHANLRNLVGYAKEAAMFSVERAIAEARSNFILPSPPDVLLRARAICDSDDPSLAELASLIADDVALSSAILRVINSPIYGFNRQVSDARQATMLLGLESASALVASVLIQQAFVGPSAIDFRQFWDESKRVAMAMTHIGAIIKDRIPLEDLYTTGLFHDCGIAAMSIRYQDTYLECLKDAARDRTLMLTDYEDHRYHTTHAVVGYLIANGWKLPRSICKVILCHHEVAFFDFGANTDENMMMATLKIADNIVSHLIYGQDDSHWDELKDVYFDQLNMGENDYLDFREDLSVLFAKW</sequence>
<dbReference type="PROSITE" id="PS51833">
    <property type="entry name" value="HDOD"/>
    <property type="match status" value="1"/>
</dbReference>
<organism evidence="2 3">
    <name type="scientific">Bacterioplanes sanyensis</name>
    <dbReference type="NCBI Taxonomy" id="1249553"/>
    <lineage>
        <taxon>Bacteria</taxon>
        <taxon>Pseudomonadati</taxon>
        <taxon>Pseudomonadota</taxon>
        <taxon>Gammaproteobacteria</taxon>
        <taxon>Oceanospirillales</taxon>
        <taxon>Oceanospirillaceae</taxon>
        <taxon>Bacterioplanes</taxon>
    </lineage>
</organism>
<reference evidence="2 3" key="1">
    <citation type="submission" date="2017-07" db="EMBL/GenBank/DDBJ databases">
        <title>Annotated genome sequence of Bacterioplanes sanyensis isolated from Red Sea.</title>
        <authorList>
            <person name="Rehman Z.U."/>
        </authorList>
    </citation>
    <scope>NUCLEOTIDE SEQUENCE [LARGE SCALE GENOMIC DNA]</scope>
    <source>
        <strain evidence="2 3">NV9</strain>
    </source>
</reference>
<dbReference type="Gene3D" id="1.10.3210.10">
    <property type="entry name" value="Hypothetical protein af1432"/>
    <property type="match status" value="1"/>
</dbReference>
<dbReference type="Pfam" id="PF08668">
    <property type="entry name" value="HDOD"/>
    <property type="match status" value="1"/>
</dbReference>
<dbReference type="KEGG" id="bsan:CHH28_14425"/>
<accession>A0A222FM92</accession>
<evidence type="ECO:0000259" key="1">
    <source>
        <dbReference type="PROSITE" id="PS51833"/>
    </source>
</evidence>
<protein>
    <recommendedName>
        <fullName evidence="1">HDOD domain-containing protein</fullName>
    </recommendedName>
</protein>
<dbReference type="InterPro" id="IPR013976">
    <property type="entry name" value="HDOD"/>
</dbReference>
<dbReference type="SUPFAM" id="SSF109604">
    <property type="entry name" value="HD-domain/PDEase-like"/>
    <property type="match status" value="1"/>
</dbReference>
<dbReference type="Proteomes" id="UP000202440">
    <property type="component" value="Chromosome"/>
</dbReference>
<proteinExistence type="predicted"/>
<dbReference type="InterPro" id="IPR052340">
    <property type="entry name" value="RNase_Y/CdgJ"/>
</dbReference>